<keyword evidence="1" id="KW-1133">Transmembrane helix</keyword>
<feature type="transmembrane region" description="Helical" evidence="1">
    <location>
        <begin position="317"/>
        <end position="337"/>
    </location>
</feature>
<gene>
    <name evidence="2" type="ORF">MMA15_10675</name>
</gene>
<proteinExistence type="predicted"/>
<reference evidence="2" key="2">
    <citation type="journal article" date="2023" name="Int. J. Syst. Evol. Microbiol.">
        <title>Streptomyces marispadix sp. nov., isolated from marine beach sediment of the Northern Coast of Portugal.</title>
        <authorList>
            <person name="dos Santos J.D.N."/>
            <person name="Vitorino I.R."/>
            <person name="Kallscheuer N."/>
            <person name="Srivastava A."/>
            <person name="Krautwurst S."/>
            <person name="Marz M."/>
            <person name="Jogler C."/>
            <person name="Lobo Da Cunha A."/>
            <person name="Catita J."/>
            <person name="Goncalves H."/>
            <person name="Gonzalez I."/>
            <person name="Reyes F."/>
            <person name="Lage O.M."/>
        </authorList>
    </citation>
    <scope>NUCLEOTIDE SEQUENCE</scope>
    <source>
        <strain evidence="2">M600PL45_2</strain>
    </source>
</reference>
<dbReference type="Pfam" id="PF06772">
    <property type="entry name" value="LtrA"/>
    <property type="match status" value="1"/>
</dbReference>
<evidence type="ECO:0000313" key="2">
    <source>
        <dbReference type="EMBL" id="MCH6160846.1"/>
    </source>
</evidence>
<keyword evidence="1" id="KW-0472">Membrane</keyword>
<dbReference type="InterPro" id="IPR010640">
    <property type="entry name" value="Low_temperature_requirement_A"/>
</dbReference>
<feature type="transmembrane region" description="Helical" evidence="1">
    <location>
        <begin position="288"/>
        <end position="305"/>
    </location>
</feature>
<reference evidence="2" key="1">
    <citation type="submission" date="2022-03" db="EMBL/GenBank/DDBJ databases">
        <authorList>
            <person name="Santos J.D.N."/>
            <person name="Kallscheuer N."/>
            <person name="Jogler C."/>
            <person name="Lage O.M."/>
        </authorList>
    </citation>
    <scope>NUCLEOTIDE SEQUENCE</scope>
    <source>
        <strain evidence="2">M600PL45_2</strain>
    </source>
</reference>
<dbReference type="RefSeq" id="WP_241058871.1">
    <property type="nucleotide sequence ID" value="NZ_JAKWJU010000002.1"/>
</dbReference>
<dbReference type="Proteomes" id="UP001166784">
    <property type="component" value="Unassembled WGS sequence"/>
</dbReference>
<name>A0ABS9SX43_9ACTN</name>
<accession>A0ABS9SX43</accession>
<organism evidence="2 3">
    <name type="scientific">Streptomyces marispadix</name>
    <dbReference type="NCBI Taxonomy" id="2922868"/>
    <lineage>
        <taxon>Bacteria</taxon>
        <taxon>Bacillati</taxon>
        <taxon>Actinomycetota</taxon>
        <taxon>Actinomycetes</taxon>
        <taxon>Kitasatosporales</taxon>
        <taxon>Streptomycetaceae</taxon>
        <taxon>Streptomyces</taxon>
    </lineage>
</organism>
<feature type="transmembrane region" description="Helical" evidence="1">
    <location>
        <begin position="98"/>
        <end position="117"/>
    </location>
</feature>
<evidence type="ECO:0000256" key="1">
    <source>
        <dbReference type="SAM" id="Phobius"/>
    </source>
</evidence>
<sequence>MSEGDATAERTGALLRRMSGRDPGEDHRAATPLELLFDLTFVVAVAQAAAQLHHALAEGHFGSGLVGYAAVFFAVWWAWMNFTWFASAYDTDDVLYRLLTLVQMAGVLVLAAGVPSAFKNGDFAVVVVGYVIMRVAMLAQWLRAAMEHPEGRSGALRYAAGIALVQAGWIARLWAPGVWAPTTFVVLVVAELAVPAWAEYRGMATRWHPGHIAERYGLFTIIVLGEVILASLSGVQSAVTDHGLSSDVLLIALGGLLLVFMLWWTYFTGGEVRLTTLRTALTWGYGHYLVFAALAALGAGLQAALDASEHHAHLTERAAGLAVAVPVAVTLLLLAALHRVAGTGAVARGGLAAAGALAVLALGFGASELSLGGAVLGMGLAVTATLIANTATLRGGRAALPR</sequence>
<feature type="transmembrane region" description="Helical" evidence="1">
    <location>
        <begin position="123"/>
        <end position="142"/>
    </location>
</feature>
<keyword evidence="3" id="KW-1185">Reference proteome</keyword>
<feature type="transmembrane region" description="Helical" evidence="1">
    <location>
        <begin position="349"/>
        <end position="367"/>
    </location>
</feature>
<dbReference type="PANTHER" id="PTHR36840:SF1">
    <property type="entry name" value="BLL5714 PROTEIN"/>
    <property type="match status" value="1"/>
</dbReference>
<feature type="transmembrane region" description="Helical" evidence="1">
    <location>
        <begin position="373"/>
        <end position="393"/>
    </location>
</feature>
<comment type="caution">
    <text evidence="2">The sequence shown here is derived from an EMBL/GenBank/DDBJ whole genome shotgun (WGS) entry which is preliminary data.</text>
</comment>
<feature type="transmembrane region" description="Helical" evidence="1">
    <location>
        <begin position="218"/>
        <end position="236"/>
    </location>
</feature>
<evidence type="ECO:0000313" key="3">
    <source>
        <dbReference type="Proteomes" id="UP001166784"/>
    </source>
</evidence>
<dbReference type="EMBL" id="JAKWJU010000002">
    <property type="protein sequence ID" value="MCH6160846.1"/>
    <property type="molecule type" value="Genomic_DNA"/>
</dbReference>
<protein>
    <submittedName>
        <fullName evidence="2">Low temperature requirement protein A</fullName>
    </submittedName>
</protein>
<feature type="transmembrane region" description="Helical" evidence="1">
    <location>
        <begin position="178"/>
        <end position="198"/>
    </location>
</feature>
<feature type="transmembrane region" description="Helical" evidence="1">
    <location>
        <begin position="65"/>
        <end position="86"/>
    </location>
</feature>
<feature type="transmembrane region" description="Helical" evidence="1">
    <location>
        <begin position="248"/>
        <end position="267"/>
    </location>
</feature>
<dbReference type="PANTHER" id="PTHR36840">
    <property type="entry name" value="BLL5714 PROTEIN"/>
    <property type="match status" value="1"/>
</dbReference>
<keyword evidence="1" id="KW-0812">Transmembrane</keyword>